<organism evidence="1">
    <name type="scientific">Limosilactobacillus reuteri</name>
    <name type="common">Lactobacillus reuteri</name>
    <dbReference type="NCBI Taxonomy" id="1598"/>
    <lineage>
        <taxon>Bacteria</taxon>
        <taxon>Bacillati</taxon>
        <taxon>Bacillota</taxon>
        <taxon>Bacilli</taxon>
        <taxon>Lactobacillales</taxon>
        <taxon>Lactobacillaceae</taxon>
        <taxon>Limosilactobacillus</taxon>
    </lineage>
</organism>
<protein>
    <submittedName>
        <fullName evidence="1">Uncharacterized protein</fullName>
    </submittedName>
</protein>
<accession>A0A0U5FBB2</accession>
<sequence>MRFIIFDTVVLFVALIGSIIEKRNIDKQEKKKGGRHAKRSSF</sequence>
<reference evidence="1" key="1">
    <citation type="submission" date="2015-10" db="EMBL/GenBank/DDBJ databases">
        <authorList>
            <person name="Gilbert D.G."/>
        </authorList>
    </citation>
    <scope>NUCLEOTIDE SEQUENCE</scope>
    <source>
        <strain evidence="1">Lp167-67</strain>
    </source>
</reference>
<gene>
    <name evidence="1" type="ORF">LRLP16767_LRLP167_00042</name>
</gene>
<name>A0A0U5FBB2_LIMRT</name>
<evidence type="ECO:0000313" key="1">
    <source>
        <dbReference type="EMBL" id="CUR41523.1"/>
    </source>
</evidence>
<proteinExistence type="predicted"/>
<dbReference type="EMBL" id="LN887696">
    <property type="protein sequence ID" value="CUR41523.1"/>
    <property type="molecule type" value="Genomic_DNA"/>
</dbReference>
<dbReference type="AlphaFoldDB" id="A0A0U5FBB2"/>